<dbReference type="OrthoDB" id="10018330at2"/>
<evidence type="ECO:0000313" key="2">
    <source>
        <dbReference type="EMBL" id="KQH75603.1"/>
    </source>
</evidence>
<reference evidence="2 3" key="1">
    <citation type="submission" date="2015-10" db="EMBL/GenBank/DDBJ databases">
        <title>Mycobacterium gordonae draft genome assembly.</title>
        <authorList>
            <person name="Ustinova V."/>
            <person name="Smirnova T."/>
            <person name="Blagodatskikh K."/>
            <person name="Varlamov D."/>
            <person name="Larionova E."/>
            <person name="Chernousova L."/>
        </authorList>
    </citation>
    <scope>NUCLEOTIDE SEQUENCE [LARGE SCALE GENOMIC DNA]</scope>
    <source>
        <strain evidence="2 3">CTRI 14-8773</strain>
    </source>
</reference>
<gene>
    <name evidence="2" type="ORF">AO501_25340</name>
</gene>
<feature type="region of interest" description="Disordered" evidence="1">
    <location>
        <begin position="149"/>
        <end position="171"/>
    </location>
</feature>
<comment type="caution">
    <text evidence="2">The sequence shown here is derived from an EMBL/GenBank/DDBJ whole genome shotgun (WGS) entry which is preliminary data.</text>
</comment>
<dbReference type="EMBL" id="LKTM01000372">
    <property type="protein sequence ID" value="KQH75603.1"/>
    <property type="molecule type" value="Genomic_DNA"/>
</dbReference>
<name>A0A0Q2RJK9_MYCGO</name>
<protein>
    <submittedName>
        <fullName evidence="2">Uncharacterized protein</fullName>
    </submittedName>
</protein>
<evidence type="ECO:0000313" key="3">
    <source>
        <dbReference type="Proteomes" id="UP000051677"/>
    </source>
</evidence>
<dbReference type="AlphaFoldDB" id="A0A0Q2RJK9"/>
<accession>A0A0Q2RJK9</accession>
<proteinExistence type="predicted"/>
<organism evidence="2 3">
    <name type="scientific">Mycobacterium gordonae</name>
    <dbReference type="NCBI Taxonomy" id="1778"/>
    <lineage>
        <taxon>Bacteria</taxon>
        <taxon>Bacillati</taxon>
        <taxon>Actinomycetota</taxon>
        <taxon>Actinomycetes</taxon>
        <taxon>Mycobacteriales</taxon>
        <taxon>Mycobacteriaceae</taxon>
        <taxon>Mycobacterium</taxon>
    </lineage>
</organism>
<sequence length="171" mass="18647">MTVISVTRIEPATYVGIEVTATSLADIISLGRALKDYNYRFELDCAAEFDGIGRLTIRRADFADQHAYDGDWLKVSNAYFAKDENTGLVKEWYVSSTTSVTLYGGGPAQPFNREDFAAEFAEVAAPKVPEKYLRPKVEPPVEVEVPAEIETPVEAPQGADSLLAGDALPAK</sequence>
<evidence type="ECO:0000256" key="1">
    <source>
        <dbReference type="SAM" id="MobiDB-lite"/>
    </source>
</evidence>
<dbReference type="Proteomes" id="UP000051677">
    <property type="component" value="Unassembled WGS sequence"/>
</dbReference>
<dbReference type="RefSeq" id="WP_055581457.1">
    <property type="nucleotide sequence ID" value="NZ_LKTM01000372.1"/>
</dbReference>